<dbReference type="SUPFAM" id="SSF88723">
    <property type="entry name" value="PIN domain-like"/>
    <property type="match status" value="1"/>
</dbReference>
<dbReference type="InterPro" id="IPR026832">
    <property type="entry name" value="Asteroid"/>
</dbReference>
<proteinExistence type="inferred from homology"/>
<protein>
    <recommendedName>
        <fullName evidence="3">XPG N-terminal domain-containing protein</fullName>
    </recommendedName>
</protein>
<dbReference type="PANTHER" id="PTHR15665:SF1">
    <property type="entry name" value="PROTEIN ASTEROID HOMOLOG 1"/>
    <property type="match status" value="1"/>
</dbReference>
<reference evidence="4 5" key="1">
    <citation type="journal article" date="2013" name="Nature">
        <title>Insights into bilaterian evolution from three spiralian genomes.</title>
        <authorList>
            <person name="Simakov O."/>
            <person name="Marletaz F."/>
            <person name="Cho S.J."/>
            <person name="Edsinger-Gonzales E."/>
            <person name="Havlak P."/>
            <person name="Hellsten U."/>
            <person name="Kuo D.H."/>
            <person name="Larsson T."/>
            <person name="Lv J."/>
            <person name="Arendt D."/>
            <person name="Savage R."/>
            <person name="Osoegawa K."/>
            <person name="de Jong P."/>
            <person name="Grimwood J."/>
            <person name="Chapman J.A."/>
            <person name="Shapiro H."/>
            <person name="Aerts A."/>
            <person name="Otillar R.P."/>
            <person name="Terry A.Y."/>
            <person name="Boore J.L."/>
            <person name="Grigoriev I.V."/>
            <person name="Lindberg D.R."/>
            <person name="Seaver E.C."/>
            <person name="Weisblat D.A."/>
            <person name="Putnam N.H."/>
            <person name="Rokhsar D.S."/>
        </authorList>
    </citation>
    <scope>NUCLEOTIDE SEQUENCE [LARGE SCALE GENOMIC DNA]</scope>
</reference>
<dbReference type="STRING" id="225164.V4AC27"/>
<evidence type="ECO:0000256" key="2">
    <source>
        <dbReference type="SAM" id="Phobius"/>
    </source>
</evidence>
<evidence type="ECO:0000313" key="5">
    <source>
        <dbReference type="Proteomes" id="UP000030746"/>
    </source>
</evidence>
<dbReference type="InterPro" id="IPR029060">
    <property type="entry name" value="PIN-like_dom_sf"/>
</dbReference>
<dbReference type="OrthoDB" id="25987at2759"/>
<dbReference type="GO" id="GO:0004518">
    <property type="term" value="F:nuclease activity"/>
    <property type="evidence" value="ECO:0007669"/>
    <property type="project" value="InterPro"/>
</dbReference>
<dbReference type="HOGENOM" id="CLU_017330_1_0_1"/>
<keyword evidence="2" id="KW-0472">Membrane</keyword>
<dbReference type="RefSeq" id="XP_009058485.1">
    <property type="nucleotide sequence ID" value="XM_009060237.1"/>
</dbReference>
<dbReference type="Proteomes" id="UP000030746">
    <property type="component" value="Unassembled WGS sequence"/>
</dbReference>
<dbReference type="OMA" id="DARCWYE"/>
<gene>
    <name evidence="4" type="ORF">LOTGIDRAFT_122662</name>
</gene>
<feature type="domain" description="XPG N-terminal" evidence="3">
    <location>
        <begin position="1"/>
        <end position="98"/>
    </location>
</feature>
<dbReference type="PANTHER" id="PTHR15665">
    <property type="entry name" value="ASTEROID PROTEIN"/>
    <property type="match status" value="1"/>
</dbReference>
<dbReference type="Gene3D" id="3.40.50.1010">
    <property type="entry name" value="5'-nuclease"/>
    <property type="match status" value="1"/>
</dbReference>
<name>V4AC27_LOTGI</name>
<keyword evidence="5" id="KW-1185">Reference proteome</keyword>
<dbReference type="CTD" id="20232141"/>
<dbReference type="GeneID" id="20232141"/>
<feature type="transmembrane region" description="Helical" evidence="2">
    <location>
        <begin position="645"/>
        <end position="669"/>
    </location>
</feature>
<comment type="similarity">
    <text evidence="1">Belongs to the asteroid family.</text>
</comment>
<dbReference type="KEGG" id="lgi:LOTGIDRAFT_122662"/>
<keyword evidence="2" id="KW-1133">Transmembrane helix</keyword>
<evidence type="ECO:0000313" key="4">
    <source>
        <dbReference type="EMBL" id="ESO90831.1"/>
    </source>
</evidence>
<dbReference type="InterPro" id="IPR006085">
    <property type="entry name" value="XPG_DNA_repair_N"/>
</dbReference>
<dbReference type="Pfam" id="PF00752">
    <property type="entry name" value="XPG_N"/>
    <property type="match status" value="1"/>
</dbReference>
<accession>V4AC27</accession>
<dbReference type="AlphaFoldDB" id="V4AC27"/>
<organism evidence="4 5">
    <name type="scientific">Lottia gigantea</name>
    <name type="common">Giant owl limpet</name>
    <dbReference type="NCBI Taxonomy" id="225164"/>
    <lineage>
        <taxon>Eukaryota</taxon>
        <taxon>Metazoa</taxon>
        <taxon>Spiralia</taxon>
        <taxon>Lophotrochozoa</taxon>
        <taxon>Mollusca</taxon>
        <taxon>Gastropoda</taxon>
        <taxon>Patellogastropoda</taxon>
        <taxon>Lottioidea</taxon>
        <taxon>Lottiidae</taxon>
        <taxon>Lottia</taxon>
    </lineage>
</organism>
<sequence>MGVKGLTSFIDDNPVLLQDFKLSNCKVILDGNNFIHFVYQNYNESHQYDGDYHNYYRKIVQLFNSLKQCNVEAIVIFDGGYDVSDSKLRTTLDRAERRVIQASNNCSLLPIMAGKAFRKALDQLDVFHVTCSFEADEEIAILANQWNCPVISNDSDFFVYNLKAGFLPLNYVDFRPKKLSARVRYISAQKYHFDHYDHILDNFQPEMIPLIATVLGNDFIKYDTFSVFTQKFNRQKYKIKSASNAVSKITAILNYFDQFKTFEEGRNAITKDFVTSGGVASLQHVIDQSLNSYMKIDSKKSIVADVVKNTCDWKKITQNDYFNQPLPQWFIHSLFQGEISPLVQNMAVLHRVFLPCQQEQITQQSSHKLTMFIRQVLYGVLFQGSSKVKETKNGRKRKSNRNTQVEEVDRSAKSIGHFYIDPRENLTNHGRLPSLSEVGSLSENQKCSIMIHTLGVAESFVSKFSPVDQLLMCVLSYWVSNSNVSLIQLEAIVLTIIFLKMRCLDQNNEEVKQKLGMSNLFHNNVQSIDEVSDRLPIEVLHSYAQYQSCLLFTLLLNELLQSPFQEPILWQVYDGAVAYHFNKCLVLRHAGCPDKEDILKTIEKYPKLVKLYKYITQTIMNDAKTRPKKLTKSEKRKAKSAMDNLNNFTGFITKLGYMLVILVAVFVAYSLKNLNTFRN</sequence>
<dbReference type="EMBL" id="KB202325">
    <property type="protein sequence ID" value="ESO90831.1"/>
    <property type="molecule type" value="Genomic_DNA"/>
</dbReference>
<evidence type="ECO:0000256" key="1">
    <source>
        <dbReference type="ARBA" id="ARBA00007398"/>
    </source>
</evidence>
<evidence type="ECO:0000259" key="3">
    <source>
        <dbReference type="Pfam" id="PF00752"/>
    </source>
</evidence>
<keyword evidence="2" id="KW-0812">Transmembrane</keyword>